<keyword evidence="4" id="KW-0554">One-carbon metabolism</keyword>
<dbReference type="PANTHER" id="PTHR48069:SF3">
    <property type="entry name" value="DIHYDROFOLATE REDUCTASE"/>
    <property type="match status" value="1"/>
</dbReference>
<organism evidence="10 11">
    <name type="scientific">Bifidobacterium pseudolongum PV8-2</name>
    <dbReference type="NCBI Taxonomy" id="1447715"/>
    <lineage>
        <taxon>Bacteria</taxon>
        <taxon>Bacillati</taxon>
        <taxon>Actinomycetota</taxon>
        <taxon>Actinomycetes</taxon>
        <taxon>Bifidobacteriales</taxon>
        <taxon>Bifidobacteriaceae</taxon>
        <taxon>Bifidobacterium</taxon>
    </lineage>
</organism>
<dbReference type="PANTHER" id="PTHR48069">
    <property type="entry name" value="DIHYDROFOLATE REDUCTASE"/>
    <property type="match status" value="1"/>
</dbReference>
<evidence type="ECO:0000313" key="11">
    <source>
        <dbReference type="Proteomes" id="UP000030636"/>
    </source>
</evidence>
<dbReference type="PRINTS" id="PR00070">
    <property type="entry name" value="DHFR"/>
</dbReference>
<dbReference type="Proteomes" id="UP000030636">
    <property type="component" value="Chromosome"/>
</dbReference>
<dbReference type="InterPro" id="IPR017925">
    <property type="entry name" value="DHFR_CS"/>
</dbReference>
<reference evidence="10 11" key="1">
    <citation type="journal article" date="2015" name="Genome Announc.">
        <title>Bifidobacterium pseudolongum Strain PV8-2, Isolated from a Stool Sample of an Anemic Kenyan Infant.</title>
        <authorList>
            <person name="Vazquez-Gutierrez P."/>
            <person name="Lacroix C."/>
            <person name="Chassard C."/>
            <person name="Klumpp J."/>
            <person name="Stevens M.J."/>
            <person name="Jans C."/>
        </authorList>
    </citation>
    <scope>NUCLEOTIDE SEQUENCE [LARGE SCALE GENOMIC DNA]</scope>
    <source>
        <strain evidence="10 11">PV8-2</strain>
    </source>
</reference>
<dbReference type="EC" id="1.5.1.3" evidence="3"/>
<evidence type="ECO:0000256" key="5">
    <source>
        <dbReference type="ARBA" id="ARBA00022857"/>
    </source>
</evidence>
<dbReference type="HOGENOM" id="CLU_043966_5_0_11"/>
<dbReference type="GO" id="GO:0016301">
    <property type="term" value="F:kinase activity"/>
    <property type="evidence" value="ECO:0007669"/>
    <property type="project" value="UniProtKB-KW"/>
</dbReference>
<evidence type="ECO:0000256" key="6">
    <source>
        <dbReference type="ARBA" id="ARBA00023002"/>
    </source>
</evidence>
<gene>
    <name evidence="10" type="ORF">AH67_02530</name>
</gene>
<dbReference type="InterPro" id="IPR001796">
    <property type="entry name" value="DHFR_dom"/>
</dbReference>
<dbReference type="GO" id="GO:0006730">
    <property type="term" value="P:one-carbon metabolic process"/>
    <property type="evidence" value="ECO:0007669"/>
    <property type="project" value="UniProtKB-KW"/>
</dbReference>
<evidence type="ECO:0000256" key="2">
    <source>
        <dbReference type="ARBA" id="ARBA00009539"/>
    </source>
</evidence>
<dbReference type="SUPFAM" id="SSF53597">
    <property type="entry name" value="Dihydrofolate reductase-like"/>
    <property type="match status" value="1"/>
</dbReference>
<dbReference type="GO" id="GO:0004146">
    <property type="term" value="F:dihydrofolate reductase activity"/>
    <property type="evidence" value="ECO:0007669"/>
    <property type="project" value="UniProtKB-EC"/>
</dbReference>
<keyword evidence="5" id="KW-0521">NADP</keyword>
<feature type="domain" description="DHFR" evidence="9">
    <location>
        <begin position="37"/>
        <end position="225"/>
    </location>
</feature>
<accession>A0A0A7I6S8</accession>
<feature type="compositionally biased region" description="Basic and acidic residues" evidence="8">
    <location>
        <begin position="1"/>
        <end position="14"/>
    </location>
</feature>
<comment type="similarity">
    <text evidence="2 7">Belongs to the dihydrofolate reductase family.</text>
</comment>
<dbReference type="Pfam" id="PF00186">
    <property type="entry name" value="DHFR_1"/>
    <property type="match status" value="1"/>
</dbReference>
<keyword evidence="10" id="KW-0808">Transferase</keyword>
<evidence type="ECO:0000256" key="8">
    <source>
        <dbReference type="SAM" id="MobiDB-lite"/>
    </source>
</evidence>
<protein>
    <recommendedName>
        <fullName evidence="3">dihydrofolate reductase</fullName>
        <ecNumber evidence="3">1.5.1.3</ecNumber>
    </recommendedName>
</protein>
<dbReference type="InterPro" id="IPR012259">
    <property type="entry name" value="DHFR"/>
</dbReference>
<dbReference type="GO" id="GO:0046655">
    <property type="term" value="P:folic acid metabolic process"/>
    <property type="evidence" value="ECO:0007669"/>
    <property type="project" value="TreeGrafter"/>
</dbReference>
<dbReference type="PROSITE" id="PS51330">
    <property type="entry name" value="DHFR_2"/>
    <property type="match status" value="1"/>
</dbReference>
<evidence type="ECO:0000256" key="3">
    <source>
        <dbReference type="ARBA" id="ARBA00012856"/>
    </source>
</evidence>
<proteinExistence type="inferred from homology"/>
<evidence type="ECO:0000256" key="4">
    <source>
        <dbReference type="ARBA" id="ARBA00022563"/>
    </source>
</evidence>
<evidence type="ECO:0000313" key="10">
    <source>
        <dbReference type="EMBL" id="AIZ15942.1"/>
    </source>
</evidence>
<evidence type="ECO:0000256" key="1">
    <source>
        <dbReference type="ARBA" id="ARBA00004903"/>
    </source>
</evidence>
<dbReference type="GO" id="GO:0046452">
    <property type="term" value="P:dihydrofolate metabolic process"/>
    <property type="evidence" value="ECO:0007669"/>
    <property type="project" value="TreeGrafter"/>
</dbReference>
<dbReference type="GO" id="GO:0005829">
    <property type="term" value="C:cytosol"/>
    <property type="evidence" value="ECO:0007669"/>
    <property type="project" value="TreeGrafter"/>
</dbReference>
<feature type="region of interest" description="Disordered" evidence="8">
    <location>
        <begin position="1"/>
        <end position="24"/>
    </location>
</feature>
<dbReference type="InterPro" id="IPR024072">
    <property type="entry name" value="DHFR-like_dom_sf"/>
</dbReference>
<sequence length="225" mass="25191">MEHDSSRTGYHESEPGIAGPENLLEDDWGDDYAKTFSINLIWAQANDKEGRPGAIGFDGGMPWHLSEDLRRFKELTVSHPVIMGRKTWESLNPKFRPLANRDNIVISHDRSFRAPGATVACDVEEALDLARQEAIPDDGLDRSEIWVIGGAQLFNQMLPLASKVFITQIDANVDADTYAPDLSDAINKGAWKVDERTDWMVPSKAEGIARYRYVTLSHQHEGAQE</sequence>
<keyword evidence="10" id="KW-0418">Kinase</keyword>
<comment type="pathway">
    <text evidence="1">Cofactor biosynthesis; tetrahydrofolate biosynthesis; 5,6,7,8-tetrahydrofolate from 7,8-dihydrofolate: step 1/1.</text>
</comment>
<dbReference type="UniPathway" id="UPA00077">
    <property type="reaction ID" value="UER00158"/>
</dbReference>
<dbReference type="EMBL" id="CP007457">
    <property type="protein sequence ID" value="AIZ15942.1"/>
    <property type="molecule type" value="Genomic_DNA"/>
</dbReference>
<dbReference type="STRING" id="1447715.AH67_02530"/>
<keyword evidence="11" id="KW-1185">Reference proteome</keyword>
<dbReference type="RefSeq" id="WP_022858286.1">
    <property type="nucleotide sequence ID" value="NZ_CP007457.1"/>
</dbReference>
<dbReference type="CDD" id="cd00209">
    <property type="entry name" value="DHFR"/>
    <property type="match status" value="1"/>
</dbReference>
<dbReference type="GO" id="GO:0046654">
    <property type="term" value="P:tetrahydrofolate biosynthetic process"/>
    <property type="evidence" value="ECO:0007669"/>
    <property type="project" value="UniProtKB-UniPathway"/>
</dbReference>
<name>A0A0A7I6S8_9BIFI</name>
<dbReference type="GO" id="GO:0050661">
    <property type="term" value="F:NADP binding"/>
    <property type="evidence" value="ECO:0007669"/>
    <property type="project" value="InterPro"/>
</dbReference>
<dbReference type="OrthoDB" id="9804315at2"/>
<dbReference type="PROSITE" id="PS00075">
    <property type="entry name" value="DHFR_1"/>
    <property type="match status" value="1"/>
</dbReference>
<dbReference type="KEGG" id="bpsp:AH67_02530"/>
<dbReference type="AlphaFoldDB" id="A0A0A7I6S8"/>
<evidence type="ECO:0000259" key="9">
    <source>
        <dbReference type="PROSITE" id="PS51330"/>
    </source>
</evidence>
<evidence type="ECO:0000256" key="7">
    <source>
        <dbReference type="RuleBase" id="RU004474"/>
    </source>
</evidence>
<dbReference type="Gene3D" id="3.40.430.10">
    <property type="entry name" value="Dihydrofolate Reductase, subunit A"/>
    <property type="match status" value="1"/>
</dbReference>
<keyword evidence="6" id="KW-0560">Oxidoreductase</keyword>